<comment type="caution">
    <text evidence="1">The sequence shown here is derived from an EMBL/GenBank/DDBJ whole genome shotgun (WGS) entry which is preliminary data.</text>
</comment>
<keyword evidence="2" id="KW-1185">Reference proteome</keyword>
<evidence type="ECO:0000313" key="2">
    <source>
        <dbReference type="Proteomes" id="UP000294743"/>
    </source>
</evidence>
<accession>A0A4V6Q885</accession>
<organism evidence="1 2">
    <name type="scientific">Breznakia blatticola</name>
    <dbReference type="NCBI Taxonomy" id="1754012"/>
    <lineage>
        <taxon>Bacteria</taxon>
        <taxon>Bacillati</taxon>
        <taxon>Bacillota</taxon>
        <taxon>Erysipelotrichia</taxon>
        <taxon>Erysipelotrichales</taxon>
        <taxon>Erysipelotrichaceae</taxon>
        <taxon>Breznakia</taxon>
    </lineage>
</organism>
<gene>
    <name evidence="1" type="ORF">EDD63_1733</name>
</gene>
<feature type="non-terminal residue" evidence="1">
    <location>
        <position position="1"/>
    </location>
</feature>
<dbReference type="AlphaFoldDB" id="A0A4V6Q885"/>
<protein>
    <submittedName>
        <fullName evidence="1">Uncharacterized protein</fullName>
    </submittedName>
</protein>
<proteinExistence type="predicted"/>
<dbReference type="EMBL" id="SODD01000073">
    <property type="protein sequence ID" value="TDW08369.1"/>
    <property type="molecule type" value="Genomic_DNA"/>
</dbReference>
<name>A0A4V6Q885_9FIRM</name>
<evidence type="ECO:0000313" key="1">
    <source>
        <dbReference type="EMBL" id="TDW08369.1"/>
    </source>
</evidence>
<reference evidence="1 2" key="1">
    <citation type="submission" date="2019-03" db="EMBL/GenBank/DDBJ databases">
        <title>Genomic Encyclopedia of Type Strains, Phase IV (KMG-IV): sequencing the most valuable type-strain genomes for metagenomic binning, comparative biology and taxonomic classification.</title>
        <authorList>
            <person name="Goeker M."/>
        </authorList>
    </citation>
    <scope>NUCLEOTIDE SEQUENCE [LARGE SCALE GENOMIC DNA]</scope>
    <source>
        <strain evidence="1 2">DSM 28867</strain>
    </source>
</reference>
<dbReference type="Proteomes" id="UP000294743">
    <property type="component" value="Unassembled WGS sequence"/>
</dbReference>
<sequence length="34" mass="3917">TIGNDLEIEYFMQSMMIVPIVYIPQSYKGLAYMG</sequence>